<name>A0A7W2IM15_9BURK</name>
<proteinExistence type="predicted"/>
<organism evidence="1 2">
    <name type="scientific">Rugamonas apoptosis</name>
    <dbReference type="NCBI Taxonomy" id="2758570"/>
    <lineage>
        <taxon>Bacteria</taxon>
        <taxon>Pseudomonadati</taxon>
        <taxon>Pseudomonadota</taxon>
        <taxon>Betaproteobacteria</taxon>
        <taxon>Burkholderiales</taxon>
        <taxon>Oxalobacteraceae</taxon>
        <taxon>Telluria group</taxon>
        <taxon>Rugamonas</taxon>
    </lineage>
</organism>
<comment type="caution">
    <text evidence="1">The sequence shown here is derived from an EMBL/GenBank/DDBJ whole genome shotgun (WGS) entry which is preliminary data.</text>
</comment>
<accession>A0A7W2IM15</accession>
<gene>
    <name evidence="1" type="ORF">H3H39_19150</name>
</gene>
<keyword evidence="2" id="KW-1185">Reference proteome</keyword>
<reference evidence="1 2" key="1">
    <citation type="submission" date="2020-07" db="EMBL/GenBank/DDBJ databases">
        <title>Novel species isolated from subtropical streams in China.</title>
        <authorList>
            <person name="Lu H."/>
        </authorList>
    </citation>
    <scope>NUCLEOTIDE SEQUENCE [LARGE SCALE GENOMIC DNA]</scope>
    <source>
        <strain evidence="1 2">LX47W</strain>
    </source>
</reference>
<dbReference type="EMBL" id="JACEZU010000009">
    <property type="protein sequence ID" value="MBA5689164.1"/>
    <property type="molecule type" value="Genomic_DNA"/>
</dbReference>
<sequence>MKPEEWGKVEGSVADMPWLVAKERFVGFFKDPRRGSGLFEHVEKNHGCNAANATDWAVAMNSVITILNTIPDGATEAEVMNAFGL</sequence>
<evidence type="ECO:0000313" key="2">
    <source>
        <dbReference type="Proteomes" id="UP000573499"/>
    </source>
</evidence>
<protein>
    <submittedName>
        <fullName evidence="1">Uncharacterized protein</fullName>
    </submittedName>
</protein>
<dbReference type="AlphaFoldDB" id="A0A7W2IM15"/>
<dbReference type="Proteomes" id="UP000573499">
    <property type="component" value="Unassembled WGS sequence"/>
</dbReference>
<evidence type="ECO:0000313" key="1">
    <source>
        <dbReference type="EMBL" id="MBA5689164.1"/>
    </source>
</evidence>